<sequence>MSHHNRHLHLWKSLLWKKQRRKRSQPFRRRFLRKGLKLN</sequence>
<name>A0A914R793_PAREQ</name>
<accession>A0A914R793</accession>
<organism evidence="2 3">
    <name type="scientific">Parascaris equorum</name>
    <name type="common">Equine roundworm</name>
    <dbReference type="NCBI Taxonomy" id="6256"/>
    <lineage>
        <taxon>Eukaryota</taxon>
        <taxon>Metazoa</taxon>
        <taxon>Ecdysozoa</taxon>
        <taxon>Nematoda</taxon>
        <taxon>Chromadorea</taxon>
        <taxon>Rhabditida</taxon>
        <taxon>Spirurina</taxon>
        <taxon>Ascaridomorpha</taxon>
        <taxon>Ascaridoidea</taxon>
        <taxon>Ascarididae</taxon>
        <taxon>Parascaris</taxon>
    </lineage>
</organism>
<keyword evidence="2" id="KW-1185">Reference proteome</keyword>
<evidence type="ECO:0000256" key="1">
    <source>
        <dbReference type="SAM" id="MobiDB-lite"/>
    </source>
</evidence>
<dbReference type="Proteomes" id="UP000887564">
    <property type="component" value="Unplaced"/>
</dbReference>
<feature type="region of interest" description="Disordered" evidence="1">
    <location>
        <begin position="20"/>
        <end position="39"/>
    </location>
</feature>
<evidence type="ECO:0000313" key="3">
    <source>
        <dbReference type="WBParaSite" id="PEQ_0000213301-mRNA-1"/>
    </source>
</evidence>
<reference evidence="3" key="1">
    <citation type="submission" date="2022-11" db="UniProtKB">
        <authorList>
            <consortium name="WormBaseParasite"/>
        </authorList>
    </citation>
    <scope>IDENTIFICATION</scope>
</reference>
<evidence type="ECO:0000313" key="2">
    <source>
        <dbReference type="Proteomes" id="UP000887564"/>
    </source>
</evidence>
<dbReference type="WBParaSite" id="PEQ_0000213301-mRNA-1">
    <property type="protein sequence ID" value="PEQ_0000213301-mRNA-1"/>
    <property type="gene ID" value="PEQ_0000213301"/>
</dbReference>
<protein>
    <submittedName>
        <fullName evidence="3">Uncharacterized protein</fullName>
    </submittedName>
</protein>
<dbReference type="AlphaFoldDB" id="A0A914R793"/>
<proteinExistence type="predicted"/>